<keyword evidence="2" id="KW-1185">Reference proteome</keyword>
<dbReference type="OMA" id="NTIMHFA"/>
<name>A0A4Y7JWN5_PAPSO</name>
<evidence type="ECO:0000313" key="2">
    <source>
        <dbReference type="Proteomes" id="UP000316621"/>
    </source>
</evidence>
<evidence type="ECO:0000313" key="1">
    <source>
        <dbReference type="EMBL" id="RZC64178.1"/>
    </source>
</evidence>
<accession>A0A4Y7JWN5</accession>
<feature type="non-terminal residue" evidence="1">
    <location>
        <position position="1"/>
    </location>
</feature>
<dbReference type="InterPro" id="IPR036770">
    <property type="entry name" value="Ankyrin_rpt-contain_sf"/>
</dbReference>
<dbReference type="PANTHER" id="PTHR24177:SF292">
    <property type="entry name" value="ANKYRIN REPEAT FAMILY PROTEIN-RELATED"/>
    <property type="match status" value="1"/>
</dbReference>
<organism evidence="1 2">
    <name type="scientific">Papaver somniferum</name>
    <name type="common">Opium poppy</name>
    <dbReference type="NCBI Taxonomy" id="3469"/>
    <lineage>
        <taxon>Eukaryota</taxon>
        <taxon>Viridiplantae</taxon>
        <taxon>Streptophyta</taxon>
        <taxon>Embryophyta</taxon>
        <taxon>Tracheophyta</taxon>
        <taxon>Spermatophyta</taxon>
        <taxon>Magnoliopsida</taxon>
        <taxon>Ranunculales</taxon>
        <taxon>Papaveraceae</taxon>
        <taxon>Papaveroideae</taxon>
        <taxon>Papaver</taxon>
    </lineage>
</organism>
<dbReference type="EMBL" id="CM010719">
    <property type="protein sequence ID" value="RZC64178.1"/>
    <property type="molecule type" value="Genomic_DNA"/>
</dbReference>
<reference evidence="1 2" key="1">
    <citation type="journal article" date="2018" name="Science">
        <title>The opium poppy genome and morphinan production.</title>
        <authorList>
            <person name="Guo L."/>
            <person name="Winzer T."/>
            <person name="Yang X."/>
            <person name="Li Y."/>
            <person name="Ning Z."/>
            <person name="He Z."/>
            <person name="Teodor R."/>
            <person name="Lu Y."/>
            <person name="Bowser T.A."/>
            <person name="Graham I.A."/>
            <person name="Ye K."/>
        </authorList>
    </citation>
    <scope>NUCLEOTIDE SEQUENCE [LARGE SCALE GENOMIC DNA]</scope>
    <source>
        <strain evidence="2">cv. HN1</strain>
        <tissue evidence="1">Leaves</tissue>
    </source>
</reference>
<dbReference type="SUPFAM" id="SSF48403">
    <property type="entry name" value="Ankyrin repeat"/>
    <property type="match status" value="1"/>
</dbReference>
<proteinExistence type="predicted"/>
<dbReference type="Proteomes" id="UP000316621">
    <property type="component" value="Chromosome 5"/>
</dbReference>
<dbReference type="GO" id="GO:0016020">
    <property type="term" value="C:membrane"/>
    <property type="evidence" value="ECO:0007669"/>
    <property type="project" value="TreeGrafter"/>
</dbReference>
<dbReference type="Pfam" id="PF12796">
    <property type="entry name" value="Ank_2"/>
    <property type="match status" value="1"/>
</dbReference>
<sequence>TPSSVTITKELPFREGNHAKGCHRLIEDFNVLVSSVSGDTISYQIVSLFTFYFYISSHIHLPIQKQMWHWRSWRYPDLAPCSNGDGAMASHMLALSPSSFKSGTMYSQQYLEASVFVLAIKVSQSRVMGHKKHYNQIPHSRKHSSITSDGYLEFFGHLPVIKLIYNAKLKHSYAIQLLRKLLEKDYGQWTMSYGHLPIEYQHPLAIRKRVTNEVRERPIILATKLGIIEMVKEIIEVYPESIELTDEKAGRNLLHLAAEYRHESIIDFLKSSSSNSKRNLDMLVVGIDRDGNSPLHAAAKLGTHKPWHIRGDAQWMQWECVWFQRIKRLLPQHMLTIKNCNNQYASQVFTETHQHLRQQGERWLK</sequence>
<dbReference type="AlphaFoldDB" id="A0A4Y7JWN5"/>
<dbReference type="Gramene" id="RZC64178">
    <property type="protein sequence ID" value="RZC64178"/>
    <property type="gene ID" value="C5167_025930"/>
</dbReference>
<dbReference type="PANTHER" id="PTHR24177">
    <property type="entry name" value="CASKIN"/>
    <property type="match status" value="1"/>
</dbReference>
<gene>
    <name evidence="1" type="ORF">C5167_025930</name>
</gene>
<dbReference type="Gene3D" id="1.25.40.20">
    <property type="entry name" value="Ankyrin repeat-containing domain"/>
    <property type="match status" value="1"/>
</dbReference>
<protein>
    <submittedName>
        <fullName evidence="1">Uncharacterized protein</fullName>
    </submittedName>
</protein>
<dbReference type="InterPro" id="IPR002110">
    <property type="entry name" value="Ankyrin_rpt"/>
</dbReference>